<evidence type="ECO:0000256" key="1">
    <source>
        <dbReference type="ARBA" id="ARBA00004141"/>
    </source>
</evidence>
<evidence type="ECO:0000256" key="6">
    <source>
        <dbReference type="SAM" id="MobiDB-lite"/>
    </source>
</evidence>
<dbReference type="EMBL" id="QWIJ01000631">
    <property type="protein sequence ID" value="RMX80213.1"/>
    <property type="molecule type" value="Genomic_DNA"/>
</dbReference>
<dbReference type="OrthoDB" id="40134at2759"/>
<evidence type="ECO:0000256" key="5">
    <source>
        <dbReference type="ARBA" id="ARBA00023136"/>
    </source>
</evidence>
<evidence type="ECO:0000313" key="16">
    <source>
        <dbReference type="Proteomes" id="UP000282582"/>
    </source>
</evidence>
<protein>
    <recommendedName>
        <fullName evidence="8">Amino acid transporter transmembrane domain-containing protein</fullName>
    </recommendedName>
</protein>
<feature type="transmembrane region" description="Helical" evidence="7">
    <location>
        <begin position="305"/>
        <end position="323"/>
    </location>
</feature>
<dbReference type="GO" id="GO:0016020">
    <property type="term" value="C:membrane"/>
    <property type="evidence" value="ECO:0007669"/>
    <property type="project" value="UniProtKB-SubCell"/>
</dbReference>
<keyword evidence="3 7" id="KW-0812">Transmembrane</keyword>
<dbReference type="InterPro" id="IPR013057">
    <property type="entry name" value="AA_transpt_TM"/>
</dbReference>
<dbReference type="EMBL" id="QWIM01000502">
    <property type="protein sequence ID" value="RMY33889.1"/>
    <property type="molecule type" value="Genomic_DNA"/>
</dbReference>
<evidence type="ECO:0000259" key="8">
    <source>
        <dbReference type="Pfam" id="PF01490"/>
    </source>
</evidence>
<evidence type="ECO:0000256" key="2">
    <source>
        <dbReference type="ARBA" id="ARBA00008066"/>
    </source>
</evidence>
<comment type="similarity">
    <text evidence="2">Belongs to the amino acid/polyamine transporter 2 family.</text>
</comment>
<evidence type="ECO:0000313" key="12">
    <source>
        <dbReference type="EMBL" id="RMY33889.1"/>
    </source>
</evidence>
<keyword evidence="4 7" id="KW-1133">Transmembrane helix</keyword>
<dbReference type="Proteomes" id="UP000282582">
    <property type="component" value="Unassembled WGS sequence"/>
</dbReference>
<feature type="transmembrane region" description="Helical" evidence="7">
    <location>
        <begin position="373"/>
        <end position="396"/>
    </location>
</feature>
<sequence>MSEKYSSSRQSPGDSGEKHTEDVPGTRPAGYDNADVFGHEEGHDIKYKTLSWPLVAILMIAEIVSNGMLSLPSSLAVVGIVPGLIIIVFLGVFATYTSWLLVKFKMNHPEVHNMGDAGYILFGPVGREVLAFGTVVFAVFATGGQLLAGQIALASLSDGKLCLMLYTGIFAIPTLICSFPRTLDGLSWLSVPSVLSILIAGIVGMVGAGLYPVQDRTVNIAEGSSFYTAFISITNPVFSFAGHFMFFVMVSEMKQPQHAMRAAYTLQGFATTFYVVFAAVVYAYIGNNVASPAFSSLETKWQKAAFGIAIPNFLIAGSLYAHTASKLLFVRIFRHSRHLHSHTVLGWGSWALLILIMNGLGFVLAVGVPIFNYLIGIAASLFAAWFTYGIAGMFWLHDSYHYEQGLHTWARKWFQSTLAILTILIGGFICVAGMYVTVRSIVEAYNNGEVANKTQENRRLLRLASTFSAAFVTFMCSGRSTTSNEPRASIANEAT</sequence>
<evidence type="ECO:0000313" key="13">
    <source>
        <dbReference type="Proteomes" id="UP000271337"/>
    </source>
</evidence>
<feature type="region of interest" description="Disordered" evidence="6">
    <location>
        <begin position="1"/>
        <end position="31"/>
    </location>
</feature>
<feature type="transmembrane region" description="Helical" evidence="7">
    <location>
        <begin position="163"/>
        <end position="183"/>
    </location>
</feature>
<dbReference type="AlphaFoldDB" id="A0A3M6ZSN4"/>
<dbReference type="Proteomes" id="UP000276864">
    <property type="component" value="Unassembled WGS sequence"/>
</dbReference>
<accession>A0A3M6ZSN4</accession>
<evidence type="ECO:0000256" key="7">
    <source>
        <dbReference type="SAM" id="Phobius"/>
    </source>
</evidence>
<dbReference type="Pfam" id="PF01490">
    <property type="entry name" value="Aa_trans"/>
    <property type="match status" value="1"/>
</dbReference>
<evidence type="ECO:0000313" key="10">
    <source>
        <dbReference type="EMBL" id="RMY03501.1"/>
    </source>
</evidence>
<feature type="compositionally biased region" description="Basic and acidic residues" evidence="6">
    <location>
        <begin position="15"/>
        <end position="24"/>
    </location>
</feature>
<comment type="subcellular location">
    <subcellularLocation>
        <location evidence="1">Membrane</location>
        <topology evidence="1">Multi-pass membrane protein</topology>
    </subcellularLocation>
</comment>
<evidence type="ECO:0000256" key="3">
    <source>
        <dbReference type="ARBA" id="ARBA00022692"/>
    </source>
</evidence>
<dbReference type="Proteomes" id="UP000281245">
    <property type="component" value="Unassembled WGS sequence"/>
</dbReference>
<reference evidence="13 14" key="1">
    <citation type="journal article" date="2018" name="BMC Genomics">
        <title>Genomic evidence for intraspecific hybridization in a clonal and extremely halotolerant yeast.</title>
        <authorList>
            <person name="Gostincar C."/>
            <person name="Stajich J.E."/>
            <person name="Zupancic J."/>
            <person name="Zalar P."/>
            <person name="Gunde-Cimerman N."/>
        </authorList>
    </citation>
    <scope>NUCLEOTIDE SEQUENCE [LARGE SCALE GENOMIC DNA]</scope>
    <source>
        <strain evidence="12 14">EXF-6651</strain>
        <strain evidence="10 16">EXF-6654</strain>
        <strain evidence="9 15">EXF-6656</strain>
        <strain evidence="11 13">EXF-6669</strain>
    </source>
</reference>
<feature type="transmembrane region" description="Helical" evidence="7">
    <location>
        <begin position="129"/>
        <end position="151"/>
    </location>
</feature>
<feature type="transmembrane region" description="Helical" evidence="7">
    <location>
        <begin position="226"/>
        <end position="250"/>
    </location>
</feature>
<dbReference type="GO" id="GO:0015179">
    <property type="term" value="F:L-amino acid transmembrane transporter activity"/>
    <property type="evidence" value="ECO:0007669"/>
    <property type="project" value="TreeGrafter"/>
</dbReference>
<organism evidence="11 13">
    <name type="scientific">Hortaea werneckii</name>
    <name type="common">Black yeast</name>
    <name type="synonym">Cladosporium werneckii</name>
    <dbReference type="NCBI Taxonomy" id="91943"/>
    <lineage>
        <taxon>Eukaryota</taxon>
        <taxon>Fungi</taxon>
        <taxon>Dikarya</taxon>
        <taxon>Ascomycota</taxon>
        <taxon>Pezizomycotina</taxon>
        <taxon>Dothideomycetes</taxon>
        <taxon>Dothideomycetidae</taxon>
        <taxon>Mycosphaerellales</taxon>
        <taxon>Teratosphaeriaceae</taxon>
        <taxon>Hortaea</taxon>
    </lineage>
</organism>
<evidence type="ECO:0000313" key="14">
    <source>
        <dbReference type="Proteomes" id="UP000276864"/>
    </source>
</evidence>
<feature type="transmembrane region" description="Helical" evidence="7">
    <location>
        <begin position="262"/>
        <end position="285"/>
    </location>
</feature>
<dbReference type="EMBL" id="QWIL01000494">
    <property type="protein sequence ID" value="RMY18211.1"/>
    <property type="molecule type" value="Genomic_DNA"/>
</dbReference>
<dbReference type="PANTHER" id="PTHR22950:SF479">
    <property type="entry name" value="AMINO ACID TRANSPORTER (EUROFUNG)-RELATED"/>
    <property type="match status" value="1"/>
</dbReference>
<feature type="transmembrane region" description="Helical" evidence="7">
    <location>
        <begin position="344"/>
        <end position="367"/>
    </location>
</feature>
<evidence type="ECO:0000313" key="15">
    <source>
        <dbReference type="Proteomes" id="UP000281245"/>
    </source>
</evidence>
<evidence type="ECO:0000313" key="11">
    <source>
        <dbReference type="EMBL" id="RMY18211.1"/>
    </source>
</evidence>
<feature type="domain" description="Amino acid transporter transmembrane" evidence="8">
    <location>
        <begin position="49"/>
        <end position="438"/>
    </location>
</feature>
<keyword evidence="5 7" id="KW-0472">Membrane</keyword>
<comment type="caution">
    <text evidence="11">The sequence shown here is derived from an EMBL/GenBank/DDBJ whole genome shotgun (WGS) entry which is preliminary data.</text>
</comment>
<evidence type="ECO:0000313" key="9">
    <source>
        <dbReference type="EMBL" id="RMX80213.1"/>
    </source>
</evidence>
<feature type="compositionally biased region" description="Polar residues" evidence="6">
    <location>
        <begin position="1"/>
        <end position="13"/>
    </location>
</feature>
<dbReference type="PANTHER" id="PTHR22950">
    <property type="entry name" value="AMINO ACID TRANSPORTER"/>
    <property type="match status" value="1"/>
</dbReference>
<evidence type="ECO:0000256" key="4">
    <source>
        <dbReference type="ARBA" id="ARBA00022989"/>
    </source>
</evidence>
<gene>
    <name evidence="12" type="ORF">D0866_05626</name>
    <name evidence="11" type="ORF">D0867_05487</name>
    <name evidence="10" type="ORF">D0868_07432</name>
    <name evidence="9" type="ORF">D0869_07718</name>
</gene>
<name>A0A3M6ZSN4_HORWE</name>
<feature type="transmembrane region" description="Helical" evidence="7">
    <location>
        <begin position="417"/>
        <end position="438"/>
    </location>
</feature>
<proteinExistence type="inferred from homology"/>
<dbReference type="VEuPathDB" id="FungiDB:BTJ68_13773"/>
<feature type="transmembrane region" description="Helical" evidence="7">
    <location>
        <begin position="195"/>
        <end position="214"/>
    </location>
</feature>
<feature type="transmembrane region" description="Helical" evidence="7">
    <location>
        <begin position="75"/>
        <end position="102"/>
    </location>
</feature>
<dbReference type="EMBL" id="QWIK01000610">
    <property type="protein sequence ID" value="RMY03501.1"/>
    <property type="molecule type" value="Genomic_DNA"/>
</dbReference>
<dbReference type="Proteomes" id="UP000271337">
    <property type="component" value="Unassembled WGS sequence"/>
</dbReference>